<accession>A0A438E200</accession>
<name>A0A438E200_VITVI</name>
<protein>
    <submittedName>
        <fullName evidence="1">Uncharacterized protein</fullName>
    </submittedName>
</protein>
<organism evidence="1 2">
    <name type="scientific">Vitis vinifera</name>
    <name type="common">Grape</name>
    <dbReference type="NCBI Taxonomy" id="29760"/>
    <lineage>
        <taxon>Eukaryota</taxon>
        <taxon>Viridiplantae</taxon>
        <taxon>Streptophyta</taxon>
        <taxon>Embryophyta</taxon>
        <taxon>Tracheophyta</taxon>
        <taxon>Spermatophyta</taxon>
        <taxon>Magnoliopsida</taxon>
        <taxon>eudicotyledons</taxon>
        <taxon>Gunneridae</taxon>
        <taxon>Pentapetalae</taxon>
        <taxon>rosids</taxon>
        <taxon>Vitales</taxon>
        <taxon>Vitaceae</taxon>
        <taxon>Viteae</taxon>
        <taxon>Vitis</taxon>
    </lineage>
</organism>
<dbReference type="EMBL" id="QGNW01001432">
    <property type="protein sequence ID" value="RVW41744.1"/>
    <property type="molecule type" value="Genomic_DNA"/>
</dbReference>
<dbReference type="Proteomes" id="UP000288805">
    <property type="component" value="Unassembled WGS sequence"/>
</dbReference>
<evidence type="ECO:0000313" key="2">
    <source>
        <dbReference type="Proteomes" id="UP000288805"/>
    </source>
</evidence>
<gene>
    <name evidence="1" type="ORF">CK203_082067</name>
</gene>
<proteinExistence type="predicted"/>
<comment type="caution">
    <text evidence="1">The sequence shown here is derived from an EMBL/GenBank/DDBJ whole genome shotgun (WGS) entry which is preliminary data.</text>
</comment>
<dbReference type="AlphaFoldDB" id="A0A438E200"/>
<sequence length="130" mass="14213">MKKFSWNQYLRGHPEDADQLKASVINHRNKAHLKASVSNPKAEARVDQDMFTSSQSLKILSNLVAAGAIHSSGLLDEIIFEVLGFTAAAVNVKSAEANDLIARYNTADFHEGISGCTHDSWIGVSVYRVV</sequence>
<evidence type="ECO:0000313" key="1">
    <source>
        <dbReference type="EMBL" id="RVW41744.1"/>
    </source>
</evidence>
<reference evidence="1 2" key="1">
    <citation type="journal article" date="2018" name="PLoS Genet.">
        <title>Population sequencing reveals clonal diversity and ancestral inbreeding in the grapevine cultivar Chardonnay.</title>
        <authorList>
            <person name="Roach M.J."/>
            <person name="Johnson D.L."/>
            <person name="Bohlmann J."/>
            <person name="van Vuuren H.J."/>
            <person name="Jones S.J."/>
            <person name="Pretorius I.S."/>
            <person name="Schmidt S.A."/>
            <person name="Borneman A.R."/>
        </authorList>
    </citation>
    <scope>NUCLEOTIDE SEQUENCE [LARGE SCALE GENOMIC DNA]</scope>
    <source>
        <strain evidence="2">cv. Chardonnay</strain>
        <tissue evidence="1">Leaf</tissue>
    </source>
</reference>